<dbReference type="GO" id="GO:0016740">
    <property type="term" value="F:transferase activity"/>
    <property type="evidence" value="ECO:0007669"/>
    <property type="project" value="UniProtKB-KW"/>
</dbReference>
<reference evidence="1 2" key="1">
    <citation type="submission" date="2019-07" db="EMBL/GenBank/DDBJ databases">
        <title>The pathways for chlorine oxyanion respiration interact through the shared metabolite chlorate.</title>
        <authorList>
            <person name="Barnum T.P."/>
            <person name="Cheng Y."/>
            <person name="Hill K.A."/>
            <person name="Lucas L.N."/>
            <person name="Carlson H.K."/>
            <person name="Coates J.D."/>
        </authorList>
    </citation>
    <scope>NUCLEOTIDE SEQUENCE [LARGE SCALE GENOMIC DNA]</scope>
    <source>
        <strain evidence="1">BK-3</strain>
    </source>
</reference>
<proteinExistence type="predicted"/>
<evidence type="ECO:0000313" key="1">
    <source>
        <dbReference type="EMBL" id="TVT52100.1"/>
    </source>
</evidence>
<sequence length="73" mass="8404">MTSPPLIAHVIHHLWIGGLENGLINLINRIPADRYRHVIICMEDYSDFKDRLHRDDVQVIAIHKKPGRDLGAK</sequence>
<protein>
    <submittedName>
        <fullName evidence="1">Sugar transferase</fullName>
    </submittedName>
</protein>
<evidence type="ECO:0000313" key="2">
    <source>
        <dbReference type="Proteomes" id="UP000317355"/>
    </source>
</evidence>
<gene>
    <name evidence="1" type="ORF">FHK82_14215</name>
</gene>
<feature type="non-terminal residue" evidence="1">
    <location>
        <position position="73"/>
    </location>
</feature>
<comment type="caution">
    <text evidence="1">The sequence shown here is derived from an EMBL/GenBank/DDBJ whole genome shotgun (WGS) entry which is preliminary data.</text>
</comment>
<organism evidence="1 2">
    <name type="scientific">Sedimenticola thiotaurini</name>
    <dbReference type="NCBI Taxonomy" id="1543721"/>
    <lineage>
        <taxon>Bacteria</taxon>
        <taxon>Pseudomonadati</taxon>
        <taxon>Pseudomonadota</taxon>
        <taxon>Gammaproteobacteria</taxon>
        <taxon>Chromatiales</taxon>
        <taxon>Sedimenticolaceae</taxon>
        <taxon>Sedimenticola</taxon>
    </lineage>
</organism>
<dbReference type="STRING" id="1543721.AAY24_04220"/>
<accession>A0A558CTL5</accession>
<keyword evidence="1" id="KW-0808">Transferase</keyword>
<dbReference type="EMBL" id="VMRY01000075">
    <property type="protein sequence ID" value="TVT52100.1"/>
    <property type="molecule type" value="Genomic_DNA"/>
</dbReference>
<name>A0A558CTL5_9GAMM</name>
<dbReference type="Proteomes" id="UP000317355">
    <property type="component" value="Unassembled WGS sequence"/>
</dbReference>
<dbReference type="AlphaFoldDB" id="A0A558CTL5"/>